<organism evidence="3 4">
    <name type="scientific">Georgenia halotolerans</name>
    <dbReference type="NCBI Taxonomy" id="3028317"/>
    <lineage>
        <taxon>Bacteria</taxon>
        <taxon>Bacillati</taxon>
        <taxon>Actinomycetota</taxon>
        <taxon>Actinomycetes</taxon>
        <taxon>Micrococcales</taxon>
        <taxon>Bogoriellaceae</taxon>
        <taxon>Georgenia</taxon>
    </lineage>
</organism>
<dbReference type="PANTHER" id="PTHR34351:SF1">
    <property type="entry name" value="SLR1927 PROTEIN"/>
    <property type="match status" value="1"/>
</dbReference>
<reference evidence="3" key="1">
    <citation type="submission" date="2023-02" db="EMBL/GenBank/DDBJ databases">
        <title>Georgenia sp.10Sc9-8, isolated from a soil sample collected from the Taklamakan desert.</title>
        <authorList>
            <person name="Liu S."/>
        </authorList>
    </citation>
    <scope>NUCLEOTIDE SEQUENCE</scope>
    <source>
        <strain evidence="3">10Sc9-8</strain>
    </source>
</reference>
<dbReference type="Proteomes" id="UP001165561">
    <property type="component" value="Unassembled WGS sequence"/>
</dbReference>
<comment type="caution">
    <text evidence="3">The sequence shown here is derived from an EMBL/GenBank/DDBJ whole genome shotgun (WGS) entry which is preliminary data.</text>
</comment>
<keyword evidence="1" id="KW-0812">Transmembrane</keyword>
<evidence type="ECO:0000313" key="3">
    <source>
        <dbReference type="EMBL" id="MDD9207780.1"/>
    </source>
</evidence>
<evidence type="ECO:0000259" key="2">
    <source>
        <dbReference type="Pfam" id="PF01882"/>
    </source>
</evidence>
<dbReference type="InterPro" id="IPR002881">
    <property type="entry name" value="DUF58"/>
</dbReference>
<sequence>MSTPRLTPRGQGFLAAGIALAALAMLLGLPDLTRVGVLLTALPLLAALSGWRPAPPLELRRWVTPPVVQAGQTAEVRLEVRSTARRRLPLQLAEEGVDSALGSSPRLLLRPLAPGDRHTMKYTVTGARRGHYRLGPLRLHMADPFGLTTTALPLPGTADLLVLPRIEVLGPAAAGGRSVGGVGRVAHMVALHGEDDASIRAYRDGDDLRRVHWPTTAHRGELMVRQEDRPARRRAVLVLDSRSAAHVGTGEDSTFERAVAALASVAVHLAGQGYALHLLSSGSVGDGTAAHPLTLPEVLRRLAVVSPTEGAGMDALLQAMHVVVDDGGLVVAAVADVDATALDRLAAVHPPGALGVMLVLGSAVSGRQEIGATGPTSGSTGWRTTVVEPGGTVAAAWERVTAVEHLRAGS</sequence>
<feature type="domain" description="DUF58" evidence="2">
    <location>
        <begin position="199"/>
        <end position="283"/>
    </location>
</feature>
<evidence type="ECO:0000256" key="1">
    <source>
        <dbReference type="SAM" id="Phobius"/>
    </source>
</evidence>
<dbReference type="EMBL" id="JARACI010001154">
    <property type="protein sequence ID" value="MDD9207780.1"/>
    <property type="molecule type" value="Genomic_DNA"/>
</dbReference>
<accession>A0ABT5U0D2</accession>
<keyword evidence="4" id="KW-1185">Reference proteome</keyword>
<proteinExistence type="predicted"/>
<keyword evidence="1" id="KW-1133">Transmembrane helix</keyword>
<name>A0ABT5U0D2_9MICO</name>
<feature type="transmembrane region" description="Helical" evidence="1">
    <location>
        <begin position="12"/>
        <end position="29"/>
    </location>
</feature>
<gene>
    <name evidence="3" type="ORF">PU560_15090</name>
</gene>
<keyword evidence="1" id="KW-0472">Membrane</keyword>
<evidence type="ECO:0000313" key="4">
    <source>
        <dbReference type="Proteomes" id="UP001165561"/>
    </source>
</evidence>
<dbReference type="Pfam" id="PF01882">
    <property type="entry name" value="DUF58"/>
    <property type="match status" value="1"/>
</dbReference>
<protein>
    <submittedName>
        <fullName evidence="3">DUF58 domain-containing protein</fullName>
    </submittedName>
</protein>
<dbReference type="PANTHER" id="PTHR34351">
    <property type="entry name" value="SLR1927 PROTEIN-RELATED"/>
    <property type="match status" value="1"/>
</dbReference>